<dbReference type="PROSITE" id="PS51935">
    <property type="entry name" value="NLPC_P60"/>
    <property type="match status" value="1"/>
</dbReference>
<dbReference type="GO" id="GO:0006508">
    <property type="term" value="P:proteolysis"/>
    <property type="evidence" value="ECO:0007669"/>
    <property type="project" value="UniProtKB-KW"/>
</dbReference>
<dbReference type="PANTHER" id="PTHR47053:SF1">
    <property type="entry name" value="MUREIN DD-ENDOPEPTIDASE MEPH-RELATED"/>
    <property type="match status" value="1"/>
</dbReference>
<keyword evidence="2" id="KW-0645">Protease</keyword>
<keyword evidence="4" id="KW-0788">Thiol protease</keyword>
<protein>
    <submittedName>
        <fullName evidence="8">C40 family peptidase</fullName>
    </submittedName>
</protein>
<sequence>MIPRSSYSDDCVTTRNTGRPAATTSVRTFRTTSLAALALALCLPAASTLAAPLDDAAPFRSRVDTTTQGAAVPAPATKAEEAKPAAKPAKPQLSPVTRVATDTVPLSTRALLLAADVHRALSPMNLLPSGELQADAEGEPVAAESDGKVKSVLQKALALLGTPYRWGGTDPDKGFDCSGLVGYVFRNALGIELPRVSRDMAKNGELITDRAKLVAGDLVFFGLKGRVNHVGIYVGEGRFVHAPSRGKDVTVSSLEQGYWSGRFMQARRVSTEG</sequence>
<evidence type="ECO:0000256" key="1">
    <source>
        <dbReference type="ARBA" id="ARBA00007074"/>
    </source>
</evidence>
<name>A0A975ARJ2_9GAMM</name>
<dbReference type="InterPro" id="IPR038765">
    <property type="entry name" value="Papain-like_cys_pep_sf"/>
</dbReference>
<evidence type="ECO:0000259" key="7">
    <source>
        <dbReference type="PROSITE" id="PS51935"/>
    </source>
</evidence>
<dbReference type="AlphaFoldDB" id="A0A975ARJ2"/>
<dbReference type="Gene3D" id="3.90.1720.10">
    <property type="entry name" value="endopeptidase domain like (from Nostoc punctiforme)"/>
    <property type="match status" value="1"/>
</dbReference>
<feature type="chain" id="PRO_5036709684" evidence="6">
    <location>
        <begin position="51"/>
        <end position="273"/>
    </location>
</feature>
<dbReference type="InterPro" id="IPR000064">
    <property type="entry name" value="NLP_P60_dom"/>
</dbReference>
<keyword evidence="6" id="KW-0732">Signal</keyword>
<accession>A0A975ARJ2</accession>
<evidence type="ECO:0000256" key="2">
    <source>
        <dbReference type="ARBA" id="ARBA00022670"/>
    </source>
</evidence>
<evidence type="ECO:0000256" key="3">
    <source>
        <dbReference type="ARBA" id="ARBA00022801"/>
    </source>
</evidence>
<keyword evidence="3" id="KW-0378">Hydrolase</keyword>
<evidence type="ECO:0000313" key="8">
    <source>
        <dbReference type="EMBL" id="QSX77020.1"/>
    </source>
</evidence>
<reference evidence="8 9" key="1">
    <citation type="submission" date="2021-03" db="EMBL/GenBank/DDBJ databases">
        <title>Lysobacter sp. nov. isolated from soil of gangwondo yeongwol, south Korea.</title>
        <authorList>
            <person name="Kim K.R."/>
            <person name="Kim K.H."/>
            <person name="Jeon C.O."/>
        </authorList>
    </citation>
    <scope>NUCLEOTIDE SEQUENCE [LARGE SCALE GENOMIC DNA]</scope>
    <source>
        <strain evidence="8 9">R19</strain>
    </source>
</reference>
<evidence type="ECO:0000256" key="6">
    <source>
        <dbReference type="SAM" id="SignalP"/>
    </source>
</evidence>
<feature type="region of interest" description="Disordered" evidence="5">
    <location>
        <begin position="64"/>
        <end position="96"/>
    </location>
</feature>
<dbReference type="PANTHER" id="PTHR47053">
    <property type="entry name" value="MUREIN DD-ENDOPEPTIDASE MEPH-RELATED"/>
    <property type="match status" value="1"/>
</dbReference>
<evidence type="ECO:0000256" key="4">
    <source>
        <dbReference type="ARBA" id="ARBA00022807"/>
    </source>
</evidence>
<feature type="region of interest" description="Disordered" evidence="5">
    <location>
        <begin position="1"/>
        <end position="21"/>
    </location>
</feature>
<dbReference type="GO" id="GO:0008234">
    <property type="term" value="F:cysteine-type peptidase activity"/>
    <property type="evidence" value="ECO:0007669"/>
    <property type="project" value="UniProtKB-KW"/>
</dbReference>
<gene>
    <name evidence="8" type="ORF">I8J32_009365</name>
</gene>
<dbReference type="Proteomes" id="UP000639274">
    <property type="component" value="Chromosome"/>
</dbReference>
<evidence type="ECO:0000256" key="5">
    <source>
        <dbReference type="SAM" id="MobiDB-lite"/>
    </source>
</evidence>
<dbReference type="EMBL" id="CP071518">
    <property type="protein sequence ID" value="QSX77020.1"/>
    <property type="molecule type" value="Genomic_DNA"/>
</dbReference>
<dbReference type="Pfam" id="PF00877">
    <property type="entry name" value="NLPC_P60"/>
    <property type="match status" value="1"/>
</dbReference>
<comment type="similarity">
    <text evidence="1">Belongs to the peptidase C40 family.</text>
</comment>
<proteinExistence type="inferred from homology"/>
<dbReference type="KEGG" id="lsf:I8J32_009365"/>
<keyword evidence="9" id="KW-1185">Reference proteome</keyword>
<organism evidence="8 9">
    <name type="scientific">Agrilutibacter solisilvae</name>
    <dbReference type="NCBI Taxonomy" id="2763317"/>
    <lineage>
        <taxon>Bacteria</taxon>
        <taxon>Pseudomonadati</taxon>
        <taxon>Pseudomonadota</taxon>
        <taxon>Gammaproteobacteria</taxon>
        <taxon>Lysobacterales</taxon>
        <taxon>Lysobacteraceae</taxon>
        <taxon>Agrilutibacter</taxon>
    </lineage>
</organism>
<evidence type="ECO:0000313" key="9">
    <source>
        <dbReference type="Proteomes" id="UP000639274"/>
    </source>
</evidence>
<feature type="signal peptide" evidence="6">
    <location>
        <begin position="1"/>
        <end position="50"/>
    </location>
</feature>
<dbReference type="InterPro" id="IPR051202">
    <property type="entry name" value="Peptidase_C40"/>
</dbReference>
<feature type="domain" description="NlpC/P60" evidence="7">
    <location>
        <begin position="146"/>
        <end position="270"/>
    </location>
</feature>
<dbReference type="SUPFAM" id="SSF54001">
    <property type="entry name" value="Cysteine proteinases"/>
    <property type="match status" value="1"/>
</dbReference>